<dbReference type="EMBL" id="JBBPBM010000312">
    <property type="protein sequence ID" value="KAK8497350.1"/>
    <property type="molecule type" value="Genomic_DNA"/>
</dbReference>
<keyword evidence="2" id="KW-1185">Reference proteome</keyword>
<gene>
    <name evidence="1" type="ORF">V6N12_035080</name>
</gene>
<organism evidence="1 2">
    <name type="scientific">Hibiscus sabdariffa</name>
    <name type="common">roselle</name>
    <dbReference type="NCBI Taxonomy" id="183260"/>
    <lineage>
        <taxon>Eukaryota</taxon>
        <taxon>Viridiplantae</taxon>
        <taxon>Streptophyta</taxon>
        <taxon>Embryophyta</taxon>
        <taxon>Tracheophyta</taxon>
        <taxon>Spermatophyta</taxon>
        <taxon>Magnoliopsida</taxon>
        <taxon>eudicotyledons</taxon>
        <taxon>Gunneridae</taxon>
        <taxon>Pentapetalae</taxon>
        <taxon>rosids</taxon>
        <taxon>malvids</taxon>
        <taxon>Malvales</taxon>
        <taxon>Malvaceae</taxon>
        <taxon>Malvoideae</taxon>
        <taxon>Hibiscus</taxon>
    </lineage>
</organism>
<accession>A0ABR2AUY1</accession>
<evidence type="ECO:0000313" key="2">
    <source>
        <dbReference type="Proteomes" id="UP001472677"/>
    </source>
</evidence>
<name>A0ABR2AUY1_9ROSI</name>
<sequence length="103" mass="11642">MFGNSSFSVFNWKSLFTRKLLEKEEVWLEEMISMVSPHEPVVGVVDRLVWLLDNGGLFSVKKLMHLLCSDGVVVPSFNFGLLWNLKVPPTVKSLSEGLWDGDS</sequence>
<evidence type="ECO:0000313" key="1">
    <source>
        <dbReference type="EMBL" id="KAK8497350.1"/>
    </source>
</evidence>
<protein>
    <submittedName>
        <fullName evidence="1">Uncharacterized protein</fullName>
    </submittedName>
</protein>
<proteinExistence type="predicted"/>
<comment type="caution">
    <text evidence="1">The sequence shown here is derived from an EMBL/GenBank/DDBJ whole genome shotgun (WGS) entry which is preliminary data.</text>
</comment>
<dbReference type="Proteomes" id="UP001472677">
    <property type="component" value="Unassembled WGS sequence"/>
</dbReference>
<reference evidence="1 2" key="1">
    <citation type="journal article" date="2024" name="G3 (Bethesda)">
        <title>Genome assembly of Hibiscus sabdariffa L. provides insights into metabolisms of medicinal natural products.</title>
        <authorList>
            <person name="Kim T."/>
        </authorList>
    </citation>
    <scope>NUCLEOTIDE SEQUENCE [LARGE SCALE GENOMIC DNA]</scope>
    <source>
        <strain evidence="1">TK-2024</strain>
        <tissue evidence="1">Old leaves</tissue>
    </source>
</reference>